<sequence>MSQTDNGGANRRKRLSSKESIAFIGPYLIWQSQFSSVLNSRSSNSFLAGKEAKGRMSRKAAPSLINSIYGERKEFSINLVLPPYIRHGQRCYDNKQNAIFFPNSPSHPLRIGTEIVVRDTLKETESLSFRHLVC</sequence>
<keyword evidence="2" id="KW-1185">Reference proteome</keyword>
<gene>
    <name evidence="1" type="ORF">CDAR_429441</name>
</gene>
<protein>
    <submittedName>
        <fullName evidence="1">Uncharacterized protein</fullName>
    </submittedName>
</protein>
<proteinExistence type="predicted"/>
<name>A0AAV4WJ05_9ARAC</name>
<dbReference type="EMBL" id="BPLQ01014641">
    <property type="protein sequence ID" value="GIY81543.1"/>
    <property type="molecule type" value="Genomic_DNA"/>
</dbReference>
<dbReference type="AlphaFoldDB" id="A0AAV4WJ05"/>
<evidence type="ECO:0000313" key="1">
    <source>
        <dbReference type="EMBL" id="GIY81543.1"/>
    </source>
</evidence>
<dbReference type="Proteomes" id="UP001054837">
    <property type="component" value="Unassembled WGS sequence"/>
</dbReference>
<reference evidence="1 2" key="1">
    <citation type="submission" date="2021-06" db="EMBL/GenBank/DDBJ databases">
        <title>Caerostris darwini draft genome.</title>
        <authorList>
            <person name="Kono N."/>
            <person name="Arakawa K."/>
        </authorList>
    </citation>
    <scope>NUCLEOTIDE SEQUENCE [LARGE SCALE GENOMIC DNA]</scope>
</reference>
<comment type="caution">
    <text evidence="1">The sequence shown here is derived from an EMBL/GenBank/DDBJ whole genome shotgun (WGS) entry which is preliminary data.</text>
</comment>
<organism evidence="1 2">
    <name type="scientific">Caerostris darwini</name>
    <dbReference type="NCBI Taxonomy" id="1538125"/>
    <lineage>
        <taxon>Eukaryota</taxon>
        <taxon>Metazoa</taxon>
        <taxon>Ecdysozoa</taxon>
        <taxon>Arthropoda</taxon>
        <taxon>Chelicerata</taxon>
        <taxon>Arachnida</taxon>
        <taxon>Araneae</taxon>
        <taxon>Araneomorphae</taxon>
        <taxon>Entelegynae</taxon>
        <taxon>Araneoidea</taxon>
        <taxon>Araneidae</taxon>
        <taxon>Caerostris</taxon>
    </lineage>
</organism>
<accession>A0AAV4WJ05</accession>
<evidence type="ECO:0000313" key="2">
    <source>
        <dbReference type="Proteomes" id="UP001054837"/>
    </source>
</evidence>